<feature type="domain" description="DUF6894" evidence="1">
    <location>
        <begin position="3"/>
        <end position="71"/>
    </location>
</feature>
<dbReference type="Pfam" id="PF21834">
    <property type="entry name" value="DUF6894"/>
    <property type="match status" value="1"/>
</dbReference>
<evidence type="ECO:0000313" key="2">
    <source>
        <dbReference type="EMBL" id="MER8935469.1"/>
    </source>
</evidence>
<dbReference type="InterPro" id="IPR054189">
    <property type="entry name" value="DUF6894"/>
</dbReference>
<gene>
    <name evidence="2" type="ORF">NKI33_21230</name>
</gene>
<accession>A0ABV1YK66</accession>
<proteinExistence type="predicted"/>
<comment type="caution">
    <text evidence="2">The sequence shown here is derived from an EMBL/GenBank/DDBJ whole genome shotgun (WGS) entry which is preliminary data.</text>
</comment>
<protein>
    <recommendedName>
        <fullName evidence="1">DUF6894 domain-containing protein</fullName>
    </recommendedName>
</protein>
<sequence length="79" mass="8961">MARYFFDSSVRDEIMKDDEGIECDGLEGACREGMEGLRDLAREFLKDLDGQQLAIYVRDETGERLLSLSITLQKKLSGL</sequence>
<name>A0ABV1YK66_9HYPH</name>
<keyword evidence="3" id="KW-1185">Reference proteome</keyword>
<dbReference type="Proteomes" id="UP001464387">
    <property type="component" value="Unassembled WGS sequence"/>
</dbReference>
<evidence type="ECO:0000313" key="3">
    <source>
        <dbReference type="Proteomes" id="UP001464387"/>
    </source>
</evidence>
<dbReference type="RefSeq" id="WP_287277696.1">
    <property type="nucleotide sequence ID" value="NZ_JAMYMT010000027.1"/>
</dbReference>
<organism evidence="2 3">
    <name type="scientific">Mesorhizobium opportunistum</name>
    <dbReference type="NCBI Taxonomy" id="593909"/>
    <lineage>
        <taxon>Bacteria</taxon>
        <taxon>Pseudomonadati</taxon>
        <taxon>Pseudomonadota</taxon>
        <taxon>Alphaproteobacteria</taxon>
        <taxon>Hyphomicrobiales</taxon>
        <taxon>Phyllobacteriaceae</taxon>
        <taxon>Mesorhizobium</taxon>
    </lineage>
</organism>
<evidence type="ECO:0000259" key="1">
    <source>
        <dbReference type="Pfam" id="PF21834"/>
    </source>
</evidence>
<dbReference type="EMBL" id="JAMYPJ010000033">
    <property type="protein sequence ID" value="MER8935469.1"/>
    <property type="molecule type" value="Genomic_DNA"/>
</dbReference>
<reference evidence="2 3" key="1">
    <citation type="journal article" date="2024" name="Proc. Natl. Acad. Sci. U.S.A.">
        <title>The evolutionary genomics of adaptation to stress in wild rhizobium bacteria.</title>
        <authorList>
            <person name="Kehlet-Delgado H."/>
            <person name="Montoya A.P."/>
            <person name="Jensen K.T."/>
            <person name="Wendlandt C.E."/>
            <person name="Dexheimer C."/>
            <person name="Roberts M."/>
            <person name="Torres Martinez L."/>
            <person name="Friesen M.L."/>
            <person name="Griffitts J.S."/>
            <person name="Porter S.S."/>
        </authorList>
    </citation>
    <scope>NUCLEOTIDE SEQUENCE [LARGE SCALE GENOMIC DNA]</scope>
    <source>
        <strain evidence="2 3">M0729</strain>
    </source>
</reference>